<evidence type="ECO:0000313" key="2">
    <source>
        <dbReference type="Proteomes" id="UP000306602"/>
    </source>
</evidence>
<dbReference type="GO" id="GO:0016758">
    <property type="term" value="F:hexosyltransferase activity"/>
    <property type="evidence" value="ECO:0007669"/>
    <property type="project" value="TreeGrafter"/>
</dbReference>
<dbReference type="GO" id="GO:0006688">
    <property type="term" value="P:glycosphingolipid biosynthetic process"/>
    <property type="evidence" value="ECO:0007669"/>
    <property type="project" value="TreeGrafter"/>
</dbReference>
<reference evidence="1 2" key="1">
    <citation type="submission" date="2019-04" db="EMBL/GenBank/DDBJ databases">
        <title>Shimia ponticola sp. nov., isolated from seawater.</title>
        <authorList>
            <person name="Kim Y.-O."/>
            <person name="Yoon J.-H."/>
        </authorList>
    </citation>
    <scope>NUCLEOTIDE SEQUENCE [LARGE SCALE GENOMIC DNA]</scope>
    <source>
        <strain evidence="1 2">MYP11</strain>
    </source>
</reference>
<dbReference type="Proteomes" id="UP000306602">
    <property type="component" value="Unassembled WGS sequence"/>
</dbReference>
<dbReference type="PANTHER" id="PTHR12042">
    <property type="entry name" value="LACTOSYLCERAMIDE 4-ALPHA-GALACTOSYLTRANSFERASE ALPHA- 1,4-GALACTOSYLTRANSFERASE"/>
    <property type="match status" value="1"/>
</dbReference>
<dbReference type="InterPro" id="IPR029044">
    <property type="entry name" value="Nucleotide-diphossugar_trans"/>
</dbReference>
<dbReference type="EMBL" id="SRKY01000001">
    <property type="protein sequence ID" value="THH38981.1"/>
    <property type="molecule type" value="Genomic_DNA"/>
</dbReference>
<gene>
    <name evidence="1" type="ORF">E4Z66_05330</name>
</gene>
<evidence type="ECO:0000313" key="1">
    <source>
        <dbReference type="EMBL" id="THH38981.1"/>
    </source>
</evidence>
<accession>A0A4S4NL24</accession>
<dbReference type="GO" id="GO:0016020">
    <property type="term" value="C:membrane"/>
    <property type="evidence" value="ECO:0007669"/>
    <property type="project" value="GOC"/>
</dbReference>
<dbReference type="OrthoDB" id="5354021at2"/>
<protein>
    <recommendedName>
        <fullName evidence="3">Alpha 1,4-glycosyltransferase domain-containing protein</fullName>
    </recommendedName>
</protein>
<dbReference type="SUPFAM" id="SSF53448">
    <property type="entry name" value="Nucleotide-diphospho-sugar transferases"/>
    <property type="match status" value="1"/>
</dbReference>
<dbReference type="InterPro" id="IPR051981">
    <property type="entry name" value="Glycosyltransf_32"/>
</dbReference>
<dbReference type="Gene3D" id="3.90.550.20">
    <property type="match status" value="1"/>
</dbReference>
<keyword evidence="2" id="KW-1185">Reference proteome</keyword>
<comment type="caution">
    <text evidence="1">The sequence shown here is derived from an EMBL/GenBank/DDBJ whole genome shotgun (WGS) entry which is preliminary data.</text>
</comment>
<evidence type="ECO:0008006" key="3">
    <source>
        <dbReference type="Google" id="ProtNLM"/>
    </source>
</evidence>
<organism evidence="1 2">
    <name type="scientific">Aliishimia ponticola</name>
    <dbReference type="NCBI Taxonomy" id="2499833"/>
    <lineage>
        <taxon>Bacteria</taxon>
        <taxon>Pseudomonadati</taxon>
        <taxon>Pseudomonadota</taxon>
        <taxon>Alphaproteobacteria</taxon>
        <taxon>Rhodobacterales</taxon>
        <taxon>Paracoccaceae</taxon>
        <taxon>Aliishimia</taxon>
    </lineage>
</organism>
<name>A0A4S4NL24_9RHOB</name>
<dbReference type="AlphaFoldDB" id="A0A4S4NL24"/>
<dbReference type="PANTHER" id="PTHR12042:SF21">
    <property type="entry name" value="ALPHA1,4-GALACTOSYLTRANSFERASE 1-RELATED"/>
    <property type="match status" value="1"/>
</dbReference>
<proteinExistence type="predicted"/>
<sequence>MVAHRWDITVFSYAPIKNLPEGVAWRDARDICEVNLADEALCGARVIKPAMFADIFRLHMIEQEGLVWVDSDLLVVKDAFPQVGGLLFGNMPGDHVNNAVFYADAYHPLLQAYLEAVSEEYPTPKPYFRDVRNAELRLRAQMDDPVHRNTFEPKYYSGPWPLRHMLDAMNYRHLGLSPEVFYPISYNNRKYLWRSNSFVESCLSPQTVAVHLWGSFMRPWFENQQAGADTFFAHQIKKLDAAGPVPVRAGVS</sequence>